<dbReference type="Proteomes" id="UP000479773">
    <property type="component" value="Unassembled WGS sequence"/>
</dbReference>
<keyword evidence="1" id="KW-0812">Transmembrane</keyword>
<feature type="transmembrane region" description="Helical" evidence="1">
    <location>
        <begin position="118"/>
        <end position="133"/>
    </location>
</feature>
<evidence type="ECO:0000313" key="3">
    <source>
        <dbReference type="Proteomes" id="UP000479773"/>
    </source>
</evidence>
<evidence type="ECO:0000256" key="1">
    <source>
        <dbReference type="SAM" id="Phobius"/>
    </source>
</evidence>
<protein>
    <recommendedName>
        <fullName evidence="4">O-antigen ligase like membrane family protein</fullName>
    </recommendedName>
</protein>
<feature type="transmembrane region" description="Helical" evidence="1">
    <location>
        <begin position="231"/>
        <end position="247"/>
    </location>
</feature>
<evidence type="ECO:0000313" key="2">
    <source>
        <dbReference type="EMBL" id="KAA4742113.1"/>
    </source>
</evidence>
<feature type="transmembrane region" description="Helical" evidence="1">
    <location>
        <begin position="199"/>
        <end position="219"/>
    </location>
</feature>
<feature type="transmembrane region" description="Helical" evidence="1">
    <location>
        <begin position="84"/>
        <end position="111"/>
    </location>
</feature>
<keyword evidence="1" id="KW-1133">Transmembrane helix</keyword>
<proteinExistence type="predicted"/>
<feature type="non-terminal residue" evidence="2">
    <location>
        <position position="255"/>
    </location>
</feature>
<dbReference type="EMBL" id="VWEQ01000169">
    <property type="protein sequence ID" value="KAA4742113.1"/>
    <property type="molecule type" value="Genomic_DNA"/>
</dbReference>
<comment type="caution">
    <text evidence="2">The sequence shown here is derived from an EMBL/GenBank/DDBJ whole genome shotgun (WGS) entry which is preliminary data.</text>
</comment>
<reference evidence="2 3" key="1">
    <citation type="journal article" date="2019" name="Nat. Med.">
        <title>A library of human gut bacterial isolates paired with longitudinal multiomics data enables mechanistic microbiome research.</title>
        <authorList>
            <person name="Poyet M."/>
            <person name="Groussin M."/>
            <person name="Gibbons S.M."/>
            <person name="Avila-Pacheco J."/>
            <person name="Jiang X."/>
            <person name="Kearney S.M."/>
            <person name="Perrotta A.R."/>
            <person name="Berdy B."/>
            <person name="Zhao S."/>
            <person name="Lieberman T.D."/>
            <person name="Swanson P.K."/>
            <person name="Smith M."/>
            <person name="Roesemann S."/>
            <person name="Alexander J.E."/>
            <person name="Rich S.A."/>
            <person name="Livny J."/>
            <person name="Vlamakis H."/>
            <person name="Clish C."/>
            <person name="Bullock K."/>
            <person name="Deik A."/>
            <person name="Scott J."/>
            <person name="Pierce K.A."/>
            <person name="Xavier R.J."/>
            <person name="Alm E.J."/>
        </authorList>
    </citation>
    <scope>NUCLEOTIDE SEQUENCE [LARGE SCALE GENOMIC DNA]</scope>
    <source>
        <strain evidence="2 3">BIOML-A106</strain>
    </source>
</reference>
<gene>
    <name evidence="2" type="ORF">F3B44_25780</name>
</gene>
<name>A0A6L3GLZ4_BACFG</name>
<accession>A0A6L3GLZ4</accession>
<organism evidence="2 3">
    <name type="scientific">Bacteroides fragilis</name>
    <dbReference type="NCBI Taxonomy" id="817"/>
    <lineage>
        <taxon>Bacteria</taxon>
        <taxon>Pseudomonadati</taxon>
        <taxon>Bacteroidota</taxon>
        <taxon>Bacteroidia</taxon>
        <taxon>Bacteroidales</taxon>
        <taxon>Bacteroidaceae</taxon>
        <taxon>Bacteroides</taxon>
    </lineage>
</organism>
<dbReference type="AlphaFoldDB" id="A0A6L3GLZ4"/>
<evidence type="ECO:0008006" key="4">
    <source>
        <dbReference type="Google" id="ProtNLM"/>
    </source>
</evidence>
<keyword evidence="1" id="KW-0472">Membrane</keyword>
<sequence>MGVGGTLTFFLHLLGLITPIFRVEYGSDISYFLGLTTTNVFFDSEGIRVIRYAGFFDEPGTFSLFSIFALILNKVYFNDKNKELLLILVTIFTFSIAFYVTIFFYFLFFYVTKKDMKYVPLIISVVFICYLSLQNSNGGSLGTIYKLTFERLDFSEDARGNNNRAGPMENDRRIFFNNFLLGVGLGSEEVEGSNVFAVFARYGVIGSFFFYAFLIYLLLLIVNVPLENRKLFFKIYIVILLTFFYRPELSSVMVL</sequence>